<proteinExistence type="predicted"/>
<gene>
    <name evidence="1" type="ORF">SAMN05444340_101404</name>
</gene>
<sequence length="33" mass="3919">MKVRVHIWKARDLSCATLFRASLVRDRFITRTA</sequence>
<keyword evidence="2" id="KW-1185">Reference proteome</keyword>
<protein>
    <recommendedName>
        <fullName evidence="3">Transposase</fullName>
    </recommendedName>
</protein>
<evidence type="ECO:0000313" key="1">
    <source>
        <dbReference type="EMBL" id="SDX89795.1"/>
    </source>
</evidence>
<dbReference type="Proteomes" id="UP000199286">
    <property type="component" value="Unassembled WGS sequence"/>
</dbReference>
<reference evidence="1 2" key="1">
    <citation type="submission" date="2016-10" db="EMBL/GenBank/DDBJ databases">
        <authorList>
            <person name="de Groot N.N."/>
        </authorList>
    </citation>
    <scope>NUCLEOTIDE SEQUENCE [LARGE SCALE GENOMIC DNA]</scope>
    <source>
        <strain evidence="1 2">DSM 26880</strain>
    </source>
</reference>
<accession>A0A1H3FFZ7</accession>
<evidence type="ECO:0000313" key="2">
    <source>
        <dbReference type="Proteomes" id="UP000199286"/>
    </source>
</evidence>
<organism evidence="1 2">
    <name type="scientific">Citreimonas salinaria</name>
    <dbReference type="NCBI Taxonomy" id="321339"/>
    <lineage>
        <taxon>Bacteria</taxon>
        <taxon>Pseudomonadati</taxon>
        <taxon>Pseudomonadota</taxon>
        <taxon>Alphaproteobacteria</taxon>
        <taxon>Rhodobacterales</taxon>
        <taxon>Roseobacteraceae</taxon>
        <taxon>Citreimonas</taxon>
    </lineage>
</organism>
<dbReference type="AlphaFoldDB" id="A0A1H3FFZ7"/>
<dbReference type="EMBL" id="FNPF01000001">
    <property type="protein sequence ID" value="SDX89795.1"/>
    <property type="molecule type" value="Genomic_DNA"/>
</dbReference>
<evidence type="ECO:0008006" key="3">
    <source>
        <dbReference type="Google" id="ProtNLM"/>
    </source>
</evidence>
<name>A0A1H3FFZ7_9RHOB</name>